<organism evidence="4 5">
    <name type="scientific">Sus scrofa</name>
    <name type="common">Pig</name>
    <dbReference type="NCBI Taxonomy" id="9823"/>
    <lineage>
        <taxon>Eukaryota</taxon>
        <taxon>Metazoa</taxon>
        <taxon>Chordata</taxon>
        <taxon>Craniata</taxon>
        <taxon>Vertebrata</taxon>
        <taxon>Euteleostomi</taxon>
        <taxon>Mammalia</taxon>
        <taxon>Eutheria</taxon>
        <taxon>Laurasiatheria</taxon>
        <taxon>Artiodactyla</taxon>
        <taxon>Suina</taxon>
        <taxon>Suidae</taxon>
        <taxon>Sus</taxon>
    </lineage>
</organism>
<dbReference type="InterPro" id="IPR011162">
    <property type="entry name" value="MHC_I/II-like_Ag-recog"/>
</dbReference>
<name>A0A8D0MFV2_PIG</name>
<feature type="chain" id="PRO_5034984208" description="MHC class I-like antigen recognition-like domain-containing protein" evidence="2">
    <location>
        <begin position="22"/>
        <end position="105"/>
    </location>
</feature>
<reference evidence="4" key="1">
    <citation type="submission" date="2025-08" db="UniProtKB">
        <authorList>
            <consortium name="Ensembl"/>
        </authorList>
    </citation>
    <scope>IDENTIFICATION</scope>
</reference>
<protein>
    <recommendedName>
        <fullName evidence="3">MHC class I-like antigen recognition-like domain-containing protein</fullName>
    </recommendedName>
</protein>
<dbReference type="InterPro" id="IPR037055">
    <property type="entry name" value="MHC_I-like_Ag-recog_sf"/>
</dbReference>
<evidence type="ECO:0000313" key="4">
    <source>
        <dbReference type="Ensembl" id="ENSSSCP00015003002.1"/>
    </source>
</evidence>
<evidence type="ECO:0000256" key="1">
    <source>
        <dbReference type="ARBA" id="ARBA00023180"/>
    </source>
</evidence>
<evidence type="ECO:0000313" key="5">
    <source>
        <dbReference type="Proteomes" id="UP000694726"/>
    </source>
</evidence>
<dbReference type="Pfam" id="PF16497">
    <property type="entry name" value="MHC_I_3"/>
    <property type="match status" value="1"/>
</dbReference>
<feature type="domain" description="MHC class I-like antigen recognition-like" evidence="3">
    <location>
        <begin position="1"/>
        <end position="97"/>
    </location>
</feature>
<evidence type="ECO:0000259" key="3">
    <source>
        <dbReference type="Pfam" id="PF16497"/>
    </source>
</evidence>
<dbReference type="SUPFAM" id="SSF54452">
    <property type="entry name" value="MHC antigen-recognition domain"/>
    <property type="match status" value="1"/>
</dbReference>
<dbReference type="InterPro" id="IPR011161">
    <property type="entry name" value="MHC_I-like_Ag-recog"/>
</dbReference>
<sequence>MLFLHLAFLAVLLSGGDNTDADQEYISFYLIQISSFANQSWLQTHSWESELGTIISLHTWSKENFSNEKSIDLQQLFRIYFIRLTQEIQDFASQLQFGCKFNSFI</sequence>
<dbReference type="Gene3D" id="3.30.500.10">
    <property type="entry name" value="MHC class I-like antigen recognition-like"/>
    <property type="match status" value="1"/>
</dbReference>
<dbReference type="AlphaFoldDB" id="A0A8D0MFV2"/>
<evidence type="ECO:0000256" key="2">
    <source>
        <dbReference type="SAM" id="SignalP"/>
    </source>
</evidence>
<feature type="signal peptide" evidence="2">
    <location>
        <begin position="1"/>
        <end position="21"/>
    </location>
</feature>
<dbReference type="Proteomes" id="UP000694726">
    <property type="component" value="Unplaced"/>
</dbReference>
<keyword evidence="2" id="KW-0732">Signal</keyword>
<dbReference type="Ensembl" id="ENSSSCT00015007499.1">
    <property type="protein sequence ID" value="ENSSSCP00015003002.1"/>
    <property type="gene ID" value="ENSSSCG00015005651.1"/>
</dbReference>
<accession>A0A8D0MFV2</accession>
<proteinExistence type="predicted"/>
<keyword evidence="1" id="KW-0325">Glycoprotein</keyword>